<keyword evidence="7 9" id="KW-0472">Membrane</keyword>
<dbReference type="Proteomes" id="UP001378188">
    <property type="component" value="Unassembled WGS sequence"/>
</dbReference>
<keyword evidence="5 9" id="KW-0812">Transmembrane</keyword>
<keyword evidence="3" id="KW-1003">Cell membrane</keyword>
<evidence type="ECO:0000256" key="7">
    <source>
        <dbReference type="ARBA" id="ARBA00023136"/>
    </source>
</evidence>
<dbReference type="Pfam" id="PF04290">
    <property type="entry name" value="DctQ"/>
    <property type="match status" value="1"/>
</dbReference>
<evidence type="ECO:0000256" key="6">
    <source>
        <dbReference type="ARBA" id="ARBA00022989"/>
    </source>
</evidence>
<keyword evidence="12" id="KW-1185">Reference proteome</keyword>
<dbReference type="AlphaFoldDB" id="A0AAW9RPT5"/>
<dbReference type="RefSeq" id="WP_340330020.1">
    <property type="nucleotide sequence ID" value="NZ_JAZHOF010000004.1"/>
</dbReference>
<evidence type="ECO:0000256" key="8">
    <source>
        <dbReference type="ARBA" id="ARBA00038436"/>
    </source>
</evidence>
<dbReference type="InterPro" id="IPR055348">
    <property type="entry name" value="DctQ"/>
</dbReference>
<evidence type="ECO:0000313" key="11">
    <source>
        <dbReference type="EMBL" id="MEJ8572333.1"/>
    </source>
</evidence>
<keyword evidence="2 9" id="KW-0813">Transport</keyword>
<feature type="domain" description="Tripartite ATP-independent periplasmic transporters DctQ component" evidence="10">
    <location>
        <begin position="26"/>
        <end position="150"/>
    </location>
</feature>
<evidence type="ECO:0000256" key="5">
    <source>
        <dbReference type="ARBA" id="ARBA00022692"/>
    </source>
</evidence>
<keyword evidence="4 9" id="KW-0997">Cell inner membrane</keyword>
<dbReference type="GO" id="GO:0015740">
    <property type="term" value="P:C4-dicarboxylate transport"/>
    <property type="evidence" value="ECO:0007669"/>
    <property type="project" value="TreeGrafter"/>
</dbReference>
<name>A0AAW9RPT5_9HYPH</name>
<feature type="transmembrane region" description="Helical" evidence="9">
    <location>
        <begin position="96"/>
        <end position="120"/>
    </location>
</feature>
<accession>A0AAW9RPT5</accession>
<comment type="similarity">
    <text evidence="8 9">Belongs to the TRAP transporter small permease family.</text>
</comment>
<evidence type="ECO:0000256" key="4">
    <source>
        <dbReference type="ARBA" id="ARBA00022519"/>
    </source>
</evidence>
<evidence type="ECO:0000256" key="1">
    <source>
        <dbReference type="ARBA" id="ARBA00004429"/>
    </source>
</evidence>
<dbReference type="PANTHER" id="PTHR35011">
    <property type="entry name" value="2,3-DIKETO-L-GULONATE TRAP TRANSPORTER SMALL PERMEASE PROTEIN YIAM"/>
    <property type="match status" value="1"/>
</dbReference>
<feature type="transmembrane region" description="Helical" evidence="9">
    <location>
        <begin position="132"/>
        <end position="150"/>
    </location>
</feature>
<keyword evidence="6 9" id="KW-1133">Transmembrane helix</keyword>
<comment type="subunit">
    <text evidence="9">The complex comprises the extracytoplasmic solute receptor protein and the two transmembrane proteins.</text>
</comment>
<dbReference type="PANTHER" id="PTHR35011:SF2">
    <property type="entry name" value="2,3-DIKETO-L-GULONATE TRAP TRANSPORTER SMALL PERMEASE PROTEIN YIAM"/>
    <property type="match status" value="1"/>
</dbReference>
<evidence type="ECO:0000259" key="10">
    <source>
        <dbReference type="Pfam" id="PF04290"/>
    </source>
</evidence>
<feature type="transmembrane region" description="Helical" evidence="9">
    <location>
        <begin position="12"/>
        <end position="32"/>
    </location>
</feature>
<dbReference type="EMBL" id="JAZHOF010000004">
    <property type="protein sequence ID" value="MEJ8572333.1"/>
    <property type="molecule type" value="Genomic_DNA"/>
</dbReference>
<protein>
    <recommendedName>
        <fullName evidence="9">TRAP transporter small permease protein</fullName>
    </recommendedName>
</protein>
<reference evidence="11 12" key="1">
    <citation type="submission" date="2024-02" db="EMBL/GenBank/DDBJ databases">
        <title>Genome analysis and characterization of Microbaculum marinisediminis sp. nov., isolated from marine sediment.</title>
        <authorList>
            <person name="Du Z.-J."/>
            <person name="Ye Y.-Q."/>
            <person name="Zhang Z.-R."/>
            <person name="Yuan S.-M."/>
            <person name="Zhang X.-Y."/>
        </authorList>
    </citation>
    <scope>NUCLEOTIDE SEQUENCE [LARGE SCALE GENOMIC DNA]</scope>
    <source>
        <strain evidence="11 12">SDUM1044001</strain>
    </source>
</reference>
<feature type="transmembrane region" description="Helical" evidence="9">
    <location>
        <begin position="44"/>
        <end position="63"/>
    </location>
</feature>
<evidence type="ECO:0000313" key="12">
    <source>
        <dbReference type="Proteomes" id="UP001378188"/>
    </source>
</evidence>
<evidence type="ECO:0000256" key="9">
    <source>
        <dbReference type="RuleBase" id="RU369079"/>
    </source>
</evidence>
<dbReference type="InterPro" id="IPR007387">
    <property type="entry name" value="TRAP_DctQ"/>
</dbReference>
<evidence type="ECO:0000256" key="3">
    <source>
        <dbReference type="ARBA" id="ARBA00022475"/>
    </source>
</evidence>
<dbReference type="GO" id="GO:0022857">
    <property type="term" value="F:transmembrane transporter activity"/>
    <property type="evidence" value="ECO:0007669"/>
    <property type="project" value="UniProtKB-UniRule"/>
</dbReference>
<sequence length="170" mass="18642">MAMLFRAAASASRIFFFAGMGLIAAIFVIVVYDVTMRNAGFTPPYWGVNTVEYALFWIAMLTIPDLVRTRGHVSVEVVLAALAPAARARLSSAVSIFAALLCFFMTWRAGLAFTGAWMSGNYEVRAFDMPEWIIYLPMPISFFLAGLMFLRFPLTGESYHAGPAESSGGL</sequence>
<comment type="subcellular location">
    <subcellularLocation>
        <location evidence="1 9">Cell inner membrane</location>
        <topology evidence="1 9">Multi-pass membrane protein</topology>
    </subcellularLocation>
</comment>
<dbReference type="GO" id="GO:0005886">
    <property type="term" value="C:plasma membrane"/>
    <property type="evidence" value="ECO:0007669"/>
    <property type="project" value="UniProtKB-SubCell"/>
</dbReference>
<proteinExistence type="inferred from homology"/>
<comment type="function">
    <text evidence="9">Part of the tripartite ATP-independent periplasmic (TRAP) transport system.</text>
</comment>
<gene>
    <name evidence="11" type="ORF">V3328_12660</name>
</gene>
<evidence type="ECO:0000256" key="2">
    <source>
        <dbReference type="ARBA" id="ARBA00022448"/>
    </source>
</evidence>
<comment type="caution">
    <text evidence="11">The sequence shown here is derived from an EMBL/GenBank/DDBJ whole genome shotgun (WGS) entry which is preliminary data.</text>
</comment>
<organism evidence="11 12">
    <name type="scientific">Microbaculum marinum</name>
    <dbReference type="NCBI Taxonomy" id="1764581"/>
    <lineage>
        <taxon>Bacteria</taxon>
        <taxon>Pseudomonadati</taxon>
        <taxon>Pseudomonadota</taxon>
        <taxon>Alphaproteobacteria</taxon>
        <taxon>Hyphomicrobiales</taxon>
        <taxon>Tepidamorphaceae</taxon>
        <taxon>Microbaculum</taxon>
    </lineage>
</organism>